<reference evidence="1 2" key="1">
    <citation type="submission" date="2024-09" db="EMBL/GenBank/DDBJ databases">
        <title>Draft genome sequence of multifaceted antimicrobials producing Streptomyces sp. strain FH1.</title>
        <authorList>
            <person name="Hassan F."/>
            <person name="Ali H."/>
            <person name="Hassan N."/>
            <person name="Nawaz A."/>
        </authorList>
    </citation>
    <scope>NUCLEOTIDE SEQUENCE [LARGE SCALE GENOMIC DNA]</scope>
    <source>
        <strain evidence="1 2">FH1</strain>
    </source>
</reference>
<protein>
    <submittedName>
        <fullName evidence="1">Uncharacterized protein</fullName>
    </submittedName>
</protein>
<evidence type="ECO:0000313" key="2">
    <source>
        <dbReference type="Proteomes" id="UP001577267"/>
    </source>
</evidence>
<proteinExistence type="predicted"/>
<name>A0ABV4ZJ26_9ACTN</name>
<keyword evidence="2" id="KW-1185">Reference proteome</keyword>
<gene>
    <name evidence="1" type="ORF">ACE11A_07075</name>
</gene>
<accession>A0ABV4ZJ26</accession>
<organism evidence="1 2">
    <name type="scientific">Streptomyces carpaticus</name>
    <dbReference type="NCBI Taxonomy" id="285558"/>
    <lineage>
        <taxon>Bacteria</taxon>
        <taxon>Bacillati</taxon>
        <taxon>Actinomycetota</taxon>
        <taxon>Actinomycetes</taxon>
        <taxon>Kitasatosporales</taxon>
        <taxon>Streptomycetaceae</taxon>
        <taxon>Streptomyces</taxon>
    </lineage>
</organism>
<comment type="caution">
    <text evidence="1">The sequence shown here is derived from an EMBL/GenBank/DDBJ whole genome shotgun (WGS) entry which is preliminary data.</text>
</comment>
<dbReference type="EMBL" id="JBHGBT010000005">
    <property type="protein sequence ID" value="MFB4194115.1"/>
    <property type="molecule type" value="Genomic_DNA"/>
</dbReference>
<dbReference type="RefSeq" id="WP_375062152.1">
    <property type="nucleotide sequence ID" value="NZ_JBHGBT010000005.1"/>
</dbReference>
<evidence type="ECO:0000313" key="1">
    <source>
        <dbReference type="EMBL" id="MFB4194115.1"/>
    </source>
</evidence>
<dbReference type="Proteomes" id="UP001577267">
    <property type="component" value="Unassembled WGS sequence"/>
</dbReference>
<sequence>MECPGCQDPSGISAVSNRRGAYCFPCLSCGQVAIIAPDGGFAFTTAEPCRTPGCDGSTGLTYRYLDSGVFDRAALTPCDQCYGGDRTQQWPTRVGGLG</sequence>